<keyword evidence="3" id="KW-1185">Reference proteome</keyword>
<dbReference type="EMBL" id="JAUPFM010000018">
    <property type="protein sequence ID" value="KAK2821891.1"/>
    <property type="molecule type" value="Genomic_DNA"/>
</dbReference>
<name>A0AA88LQW3_CHASR</name>
<evidence type="ECO:0000313" key="3">
    <source>
        <dbReference type="Proteomes" id="UP001187415"/>
    </source>
</evidence>
<protein>
    <submittedName>
        <fullName evidence="2">Uncharacterized protein</fullName>
    </submittedName>
</protein>
<gene>
    <name evidence="2" type="ORF">Q5P01_021956</name>
</gene>
<accession>A0AA88LQW3</accession>
<feature type="region of interest" description="Disordered" evidence="1">
    <location>
        <begin position="116"/>
        <end position="158"/>
    </location>
</feature>
<organism evidence="2 3">
    <name type="scientific">Channa striata</name>
    <name type="common">Snakehead murrel</name>
    <name type="synonym">Ophicephalus striatus</name>
    <dbReference type="NCBI Taxonomy" id="64152"/>
    <lineage>
        <taxon>Eukaryota</taxon>
        <taxon>Metazoa</taxon>
        <taxon>Chordata</taxon>
        <taxon>Craniata</taxon>
        <taxon>Vertebrata</taxon>
        <taxon>Euteleostomi</taxon>
        <taxon>Actinopterygii</taxon>
        <taxon>Neopterygii</taxon>
        <taxon>Teleostei</taxon>
        <taxon>Neoteleostei</taxon>
        <taxon>Acanthomorphata</taxon>
        <taxon>Anabantaria</taxon>
        <taxon>Anabantiformes</taxon>
        <taxon>Channoidei</taxon>
        <taxon>Channidae</taxon>
        <taxon>Channa</taxon>
    </lineage>
</organism>
<reference evidence="2" key="1">
    <citation type="submission" date="2023-07" db="EMBL/GenBank/DDBJ databases">
        <title>Chromosome-level Genome Assembly of Striped Snakehead (Channa striata).</title>
        <authorList>
            <person name="Liu H."/>
        </authorList>
    </citation>
    <scope>NUCLEOTIDE SEQUENCE</scope>
    <source>
        <strain evidence="2">Gz</strain>
        <tissue evidence="2">Muscle</tissue>
    </source>
</reference>
<feature type="compositionally biased region" description="Basic and acidic residues" evidence="1">
    <location>
        <begin position="142"/>
        <end position="158"/>
    </location>
</feature>
<comment type="caution">
    <text evidence="2">The sequence shown here is derived from an EMBL/GenBank/DDBJ whole genome shotgun (WGS) entry which is preliminary data.</text>
</comment>
<dbReference type="Proteomes" id="UP001187415">
    <property type="component" value="Unassembled WGS sequence"/>
</dbReference>
<evidence type="ECO:0000256" key="1">
    <source>
        <dbReference type="SAM" id="MobiDB-lite"/>
    </source>
</evidence>
<feature type="region of interest" description="Disordered" evidence="1">
    <location>
        <begin position="321"/>
        <end position="340"/>
    </location>
</feature>
<proteinExistence type="predicted"/>
<dbReference type="AlphaFoldDB" id="A0AA88LQW3"/>
<evidence type="ECO:0000313" key="2">
    <source>
        <dbReference type="EMBL" id="KAK2821891.1"/>
    </source>
</evidence>
<sequence length="371" mass="41262">MLTTKTKAPTAVTAGLELCLDLWDEGLSSVLAGPRGEGADRGERGGDGNLPAACEMASMRGHEVLLRLALLADFYRYQAEDLLLDEVRSARKLFAIRREAFRLLCSCALIQQGQGVRPRRAASDPSTTPPRTDDAVEPGAGDLRERARPRSPEPPAAREDSVKWSRFCFATRNKSYYAKLVRAFQTVKAVGHTMLTLNSEWALGCYYRLAAAYTCERPLEMAAACLPQLREAAAIVSLEQFHKLGSLMFRSVRALSSDVFEDIMRRHYGSDAIPKETPRTRLTEGYKILSAYLRITHRLGKREEAVTEIREAHREMMRRGKTGFDEIEGEAESRDSSQADNAEIEAAEALMELGCAGRYVDTVECNTTRSC</sequence>